<keyword evidence="2" id="KW-1185">Reference proteome</keyword>
<protein>
    <submittedName>
        <fullName evidence="1">WD40 repeat</fullName>
    </submittedName>
</protein>
<dbReference type="InterPro" id="IPR036322">
    <property type="entry name" value="WD40_repeat_dom_sf"/>
</dbReference>
<comment type="caution">
    <text evidence="1">The sequence shown here is derived from an EMBL/GenBank/DDBJ whole genome shotgun (WGS) entry which is preliminary data.</text>
</comment>
<dbReference type="AlphaFoldDB" id="A0AAN8W6K0"/>
<evidence type="ECO:0000313" key="1">
    <source>
        <dbReference type="EMBL" id="KAK6946180.1"/>
    </source>
</evidence>
<gene>
    <name evidence="1" type="ORF">RJ641_013724</name>
</gene>
<dbReference type="Pfam" id="PF00400">
    <property type="entry name" value="WD40"/>
    <property type="match status" value="1"/>
</dbReference>
<reference evidence="1 2" key="1">
    <citation type="submission" date="2023-12" db="EMBL/GenBank/DDBJ databases">
        <title>A high-quality genome assembly for Dillenia turbinata (Dilleniales).</title>
        <authorList>
            <person name="Chanderbali A."/>
        </authorList>
    </citation>
    <scope>NUCLEOTIDE SEQUENCE [LARGE SCALE GENOMIC DNA]</scope>
    <source>
        <strain evidence="1">LSX21</strain>
        <tissue evidence="1">Leaf</tissue>
    </source>
</reference>
<dbReference type="SUPFAM" id="SSF50978">
    <property type="entry name" value="WD40 repeat-like"/>
    <property type="match status" value="1"/>
</dbReference>
<name>A0AAN8W6K0_9MAGN</name>
<organism evidence="1 2">
    <name type="scientific">Dillenia turbinata</name>
    <dbReference type="NCBI Taxonomy" id="194707"/>
    <lineage>
        <taxon>Eukaryota</taxon>
        <taxon>Viridiplantae</taxon>
        <taxon>Streptophyta</taxon>
        <taxon>Embryophyta</taxon>
        <taxon>Tracheophyta</taxon>
        <taxon>Spermatophyta</taxon>
        <taxon>Magnoliopsida</taxon>
        <taxon>eudicotyledons</taxon>
        <taxon>Gunneridae</taxon>
        <taxon>Pentapetalae</taxon>
        <taxon>Dilleniales</taxon>
        <taxon>Dilleniaceae</taxon>
        <taxon>Dillenia</taxon>
    </lineage>
</organism>
<dbReference type="PANTHER" id="PTHR22844:SF370">
    <property type="entry name" value="OS12G0594000 PROTEIN"/>
    <property type="match status" value="1"/>
</dbReference>
<proteinExistence type="predicted"/>
<dbReference type="PANTHER" id="PTHR22844">
    <property type="entry name" value="F-BOX AND WD40 DOMAIN PROTEIN"/>
    <property type="match status" value="1"/>
</dbReference>
<dbReference type="InterPro" id="IPR045182">
    <property type="entry name" value="JINGUBANG-like"/>
</dbReference>
<sequence length="196" mass="21960">MFIREEGGVVVSTTAAAAMMLPNTQVSAVQNSEHFYIPMKRTMIPYKNGLIGSLVREEGHVYSIAASGELLYTGSDSKNIRVWKSLKNFSGFKASSGFAKAIVVSGGKVYTRHEDGKIRIWKASSKDPSTTNKVEILALWLRRARELITLEFALHIPTHIYVKIHVDRKGAHVFDEWNAMPCKFDIRDLFSSLNKA</sequence>
<dbReference type="InterPro" id="IPR001680">
    <property type="entry name" value="WD40_rpt"/>
</dbReference>
<dbReference type="InterPro" id="IPR015943">
    <property type="entry name" value="WD40/YVTN_repeat-like_dom_sf"/>
</dbReference>
<dbReference type="Gene3D" id="2.130.10.10">
    <property type="entry name" value="YVTN repeat-like/Quinoprotein amine dehydrogenase"/>
    <property type="match status" value="1"/>
</dbReference>
<evidence type="ECO:0000313" key="2">
    <source>
        <dbReference type="Proteomes" id="UP001370490"/>
    </source>
</evidence>
<dbReference type="EMBL" id="JBAMMX010000002">
    <property type="protein sequence ID" value="KAK6946180.1"/>
    <property type="molecule type" value="Genomic_DNA"/>
</dbReference>
<dbReference type="Proteomes" id="UP001370490">
    <property type="component" value="Unassembled WGS sequence"/>
</dbReference>
<accession>A0AAN8W6K0</accession>